<feature type="transmembrane region" description="Helical" evidence="1">
    <location>
        <begin position="660"/>
        <end position="683"/>
    </location>
</feature>
<dbReference type="STRING" id="796943.HMPREF9625_01499"/>
<feature type="transmembrane region" description="Helical" evidence="1">
    <location>
        <begin position="606"/>
        <end position="626"/>
    </location>
</feature>
<feature type="transmembrane region" description="Helical" evidence="1">
    <location>
        <begin position="396"/>
        <end position="415"/>
    </location>
</feature>
<sequence length="705" mass="81226">MAKYKNSIKIFMGIFTILLIALIGPLNFFSHGFYVNEPGADYLQNHYKKIVNLSEDPFTINFSPNKKNLVGLDIYFNEVPESGSLDIQISDEENKIKDKTEVQLKVIPSKGWYKITTKAKYIPGKKYKIQLSARNYDFAPSLVKTQEPFSEENIHSKVLICYAYAKPTFRAAERVLFILFILSAYLFLNCKLSLESRLNRIKKKIAICLFLTASLSWIFAFNSIDFQNTDNLNFDGSSGLIKNVYEAEKDGVRPSTDAFGKLANFGMYFYKKDISNITDNKWNDGYSRKNASIILKNTDHTRRYSVSGNYIKFSNGRKYMIEDVTEDEENLIISLDAPMILTPEKEGNLKDAFYCNEDNSVMEPLDYYAVMIYPSQYGLQGKVFRFLSKYLSFESFGFICALSMGLVLSIVILFIEKKYNMLMASIFYASFALSPWIVRFAHELYFVAFTWFLPIIVGLYCSINVSNKNSRIFSYVLTVITITVKCLCGYEFITSIMICTVSFLIVDFFKAIFEKEKERALLIFKTIIFMGIAALLGFFIAISMHAYLKGNGNYILGIQNIIVQDILRRTSSGNLNHLDMIYWDSLNASIWEVLCIYFHFKTQVIVGIDGNLFPIICIIPILIFVVDAKHFRENIESITLYIVFFLAAISWYCLGKGHSYIHTFFCFVLWYLGFIQVCFYIMIKKLINLVVGKKYESFDIKHSVE</sequence>
<evidence type="ECO:0000313" key="2">
    <source>
        <dbReference type="EMBL" id="EHL09526.1"/>
    </source>
</evidence>
<keyword evidence="3" id="KW-1185">Reference proteome</keyword>
<feature type="transmembrane region" description="Helical" evidence="1">
    <location>
        <begin position="12"/>
        <end position="34"/>
    </location>
</feature>
<name>G9WQ66_9FIRM</name>
<keyword evidence="1" id="KW-0472">Membrane</keyword>
<reference evidence="2" key="1">
    <citation type="submission" date="2011-08" db="EMBL/GenBank/DDBJ databases">
        <authorList>
            <consortium name="The Broad Institute Genome Sequencing Platform"/>
            <person name="Earl A."/>
            <person name="Ward D."/>
            <person name="Feldgarden M."/>
            <person name="Gevers D."/>
            <person name="Sizova M."/>
            <person name="Hazen A."/>
            <person name="Epstein S."/>
            <person name="Young S.K."/>
            <person name="Zeng Q."/>
            <person name="Gargeya S."/>
            <person name="Fitzgerald M."/>
            <person name="Haas B."/>
            <person name="Abouelleil A."/>
            <person name="Alvarado L."/>
            <person name="Arachchi H.M."/>
            <person name="Berlin A."/>
            <person name="Brown A."/>
            <person name="Chapman S.B."/>
            <person name="Chen Z."/>
            <person name="Dunbar C."/>
            <person name="Freedman E."/>
            <person name="Gearin G."/>
            <person name="Gellesch M."/>
            <person name="Goldberg J."/>
            <person name="Griggs A."/>
            <person name="Gujja S."/>
            <person name="Heiman D."/>
            <person name="Howarth C."/>
            <person name="Larson L."/>
            <person name="Lui A."/>
            <person name="MacDonald P.J.P."/>
            <person name="Montmayeur A."/>
            <person name="Murphy C."/>
            <person name="Neiman D."/>
            <person name="Pearson M."/>
            <person name="Priest M."/>
            <person name="Roberts A."/>
            <person name="Saif S."/>
            <person name="Shea T."/>
            <person name="Shenoy N."/>
            <person name="Sisk P."/>
            <person name="Stolte C."/>
            <person name="Sykes S."/>
            <person name="Wortman J."/>
            <person name="Nusbaum C."/>
            <person name="Birren B."/>
        </authorList>
    </citation>
    <scope>NUCLEOTIDE SEQUENCE</scope>
    <source>
        <strain evidence="2">ACB1</strain>
    </source>
</reference>
<dbReference type="PATRIC" id="fig|796943.3.peg.1964"/>
<feature type="transmembrane region" description="Helical" evidence="1">
    <location>
        <begin position="444"/>
        <end position="463"/>
    </location>
</feature>
<feature type="transmembrane region" description="Helical" evidence="1">
    <location>
        <begin position="526"/>
        <end position="548"/>
    </location>
</feature>
<protein>
    <submittedName>
        <fullName evidence="2">Uncharacterized protein</fullName>
    </submittedName>
</protein>
<accession>G9WQ66</accession>
<keyword evidence="1" id="KW-1133">Transmembrane helix</keyword>
<keyword evidence="1" id="KW-0812">Transmembrane</keyword>
<feature type="transmembrane region" description="Helical" evidence="1">
    <location>
        <begin position="422"/>
        <end position="438"/>
    </location>
</feature>
<evidence type="ECO:0000313" key="3">
    <source>
        <dbReference type="Proteomes" id="UP000018461"/>
    </source>
</evidence>
<feature type="transmembrane region" description="Helical" evidence="1">
    <location>
        <begin position="638"/>
        <end position="654"/>
    </location>
</feature>
<feature type="transmembrane region" description="Helical" evidence="1">
    <location>
        <begin position="475"/>
        <end position="506"/>
    </location>
</feature>
<feature type="transmembrane region" description="Helical" evidence="1">
    <location>
        <begin position="206"/>
        <end position="224"/>
    </location>
</feature>
<evidence type="ECO:0000256" key="1">
    <source>
        <dbReference type="SAM" id="Phobius"/>
    </source>
</evidence>
<dbReference type="AlphaFoldDB" id="G9WQ66"/>
<organism evidence="2 3">
    <name type="scientific">Oribacterium parvum ACB1</name>
    <dbReference type="NCBI Taxonomy" id="796943"/>
    <lineage>
        <taxon>Bacteria</taxon>
        <taxon>Bacillati</taxon>
        <taxon>Bacillota</taxon>
        <taxon>Clostridia</taxon>
        <taxon>Lachnospirales</taxon>
        <taxon>Lachnospiraceae</taxon>
        <taxon>Oribacterium</taxon>
    </lineage>
</organism>
<feature type="transmembrane region" description="Helical" evidence="1">
    <location>
        <begin position="175"/>
        <end position="194"/>
    </location>
</feature>
<reference evidence="2" key="2">
    <citation type="submission" date="2013-03" db="EMBL/GenBank/DDBJ databases">
        <title>The Genome Sequence of Oribacterium sp. ACB1.</title>
        <authorList>
            <consortium name="The Broad Institute Genomics Platform"/>
            <consortium name="The Broad Institute Genome Sequencing Center for Infectious Disease"/>
            <person name="Earl A."/>
            <person name="Ward D."/>
            <person name="Feldgarden M."/>
            <person name="Gevers D."/>
            <person name="Sizova M."/>
            <person name="Hazen A."/>
            <person name="Epstein S."/>
            <person name="Walker B."/>
            <person name="Young S."/>
            <person name="Zeng Q."/>
            <person name="Gargeya S."/>
            <person name="Fitzgerald M."/>
            <person name="Haas B."/>
            <person name="Abouelleil A."/>
            <person name="Allen A.W."/>
            <person name="Alvarado L."/>
            <person name="Arachchi H.M."/>
            <person name="Berlin A.M."/>
            <person name="Chapman S.B."/>
            <person name="Gainer-Dewar J."/>
            <person name="Goldberg J."/>
            <person name="Griggs A."/>
            <person name="Gujja S."/>
            <person name="Hansen M."/>
            <person name="Howarth C."/>
            <person name="Imamovic A."/>
            <person name="Ireland A."/>
            <person name="Larimer J."/>
            <person name="McCowan C."/>
            <person name="Murphy C."/>
            <person name="Pearson M."/>
            <person name="Poon T.W."/>
            <person name="Priest M."/>
            <person name="Roberts A."/>
            <person name="Saif S."/>
            <person name="Shea T."/>
            <person name="Sisk P."/>
            <person name="Sykes S."/>
            <person name="Wortman J."/>
            <person name="Nusbaum C."/>
            <person name="Birren B."/>
        </authorList>
    </citation>
    <scope>NUCLEOTIDE SEQUENCE [LARGE SCALE GENOMIC DNA]</scope>
    <source>
        <strain evidence="2">ACB1</strain>
    </source>
</reference>
<gene>
    <name evidence="2" type="ORF">HMPREF9625_01499</name>
</gene>
<comment type="caution">
    <text evidence="2">The sequence shown here is derived from an EMBL/GenBank/DDBJ whole genome shotgun (WGS) entry which is preliminary data.</text>
</comment>
<dbReference type="HOGENOM" id="CLU_024312_0_0_9"/>
<dbReference type="RefSeq" id="WP_009535345.1">
    <property type="nucleotide sequence ID" value="NZ_KE148312.1"/>
</dbReference>
<dbReference type="Proteomes" id="UP000018461">
    <property type="component" value="Unassembled WGS sequence"/>
</dbReference>
<dbReference type="EMBL" id="AFZC02000002">
    <property type="protein sequence ID" value="EHL09526.1"/>
    <property type="molecule type" value="Genomic_DNA"/>
</dbReference>
<proteinExistence type="predicted"/>